<sequence length="200" mass="23445">MSARLKDFFPVNVQDSVADASVPKNVKIKAYVLYVRPYILSGVVYDDQESWMRVRQEFFHEVDIYEHTFKFNTKKSICDALSWWMTIPCGEDCWMDANMGYMVATQYNKLFVLLSPMSPQTYLPLTKDDSISIDGEIVIFFIRNHFIILETMNFSLPPIPVDWSLMCKDFVSHLPKLYQSRLQKYLHLRGLSLIQNSNFN</sequence>
<keyword evidence="2" id="KW-1185">Reference proteome</keyword>
<protein>
    <submittedName>
        <fullName evidence="1">Uncharacterized protein</fullName>
    </submittedName>
</protein>
<evidence type="ECO:0000313" key="1">
    <source>
        <dbReference type="EMBL" id="GAA0143174.1"/>
    </source>
</evidence>
<dbReference type="AlphaFoldDB" id="A0AAV3NUU1"/>
<dbReference type="Proteomes" id="UP001454036">
    <property type="component" value="Unassembled WGS sequence"/>
</dbReference>
<dbReference type="EMBL" id="BAABME010000485">
    <property type="protein sequence ID" value="GAA0143174.1"/>
    <property type="molecule type" value="Genomic_DNA"/>
</dbReference>
<gene>
    <name evidence="1" type="ORF">LIER_03919</name>
</gene>
<name>A0AAV3NUU1_LITER</name>
<proteinExistence type="predicted"/>
<organism evidence="1 2">
    <name type="scientific">Lithospermum erythrorhizon</name>
    <name type="common">Purple gromwell</name>
    <name type="synonym">Lithospermum officinale var. erythrorhizon</name>
    <dbReference type="NCBI Taxonomy" id="34254"/>
    <lineage>
        <taxon>Eukaryota</taxon>
        <taxon>Viridiplantae</taxon>
        <taxon>Streptophyta</taxon>
        <taxon>Embryophyta</taxon>
        <taxon>Tracheophyta</taxon>
        <taxon>Spermatophyta</taxon>
        <taxon>Magnoliopsida</taxon>
        <taxon>eudicotyledons</taxon>
        <taxon>Gunneridae</taxon>
        <taxon>Pentapetalae</taxon>
        <taxon>asterids</taxon>
        <taxon>lamiids</taxon>
        <taxon>Boraginales</taxon>
        <taxon>Boraginaceae</taxon>
        <taxon>Boraginoideae</taxon>
        <taxon>Lithospermeae</taxon>
        <taxon>Lithospermum</taxon>
    </lineage>
</organism>
<comment type="caution">
    <text evidence="1">The sequence shown here is derived from an EMBL/GenBank/DDBJ whole genome shotgun (WGS) entry which is preliminary data.</text>
</comment>
<evidence type="ECO:0000313" key="2">
    <source>
        <dbReference type="Proteomes" id="UP001454036"/>
    </source>
</evidence>
<reference evidence="1 2" key="1">
    <citation type="submission" date="2024-01" db="EMBL/GenBank/DDBJ databases">
        <title>The complete chloroplast genome sequence of Lithospermum erythrorhizon: insights into the phylogenetic relationship among Boraginaceae species and the maternal lineages of purple gromwells.</title>
        <authorList>
            <person name="Okada T."/>
            <person name="Watanabe K."/>
        </authorList>
    </citation>
    <scope>NUCLEOTIDE SEQUENCE [LARGE SCALE GENOMIC DNA]</scope>
</reference>
<accession>A0AAV3NUU1</accession>